<accession>C1N9Y7</accession>
<dbReference type="GO" id="GO:0035082">
    <property type="term" value="P:axoneme assembly"/>
    <property type="evidence" value="ECO:0007669"/>
    <property type="project" value="InterPro"/>
</dbReference>
<dbReference type="PANTHER" id="PTHR16275:SF8">
    <property type="entry name" value="COILED-COIL DOMAIN-CONTAINING PROTEIN 40"/>
    <property type="match status" value="1"/>
</dbReference>
<dbReference type="EMBL" id="GG663752">
    <property type="protein sequence ID" value="EEH51150.1"/>
    <property type="molecule type" value="Genomic_DNA"/>
</dbReference>
<dbReference type="GO" id="GO:0005737">
    <property type="term" value="C:cytoplasm"/>
    <property type="evidence" value="ECO:0007669"/>
    <property type="project" value="TreeGrafter"/>
</dbReference>
<evidence type="ECO:0000313" key="4">
    <source>
        <dbReference type="Proteomes" id="UP000001876"/>
    </source>
</evidence>
<reference evidence="3 4" key="1">
    <citation type="journal article" date="2009" name="Science">
        <title>Green evolution and dynamic adaptations revealed by genomes of the marine picoeukaryotes Micromonas.</title>
        <authorList>
            <person name="Worden A.Z."/>
            <person name="Lee J.H."/>
            <person name="Mock T."/>
            <person name="Rouze P."/>
            <person name="Simmons M.P."/>
            <person name="Aerts A.L."/>
            <person name="Allen A.E."/>
            <person name="Cuvelier M.L."/>
            <person name="Derelle E."/>
            <person name="Everett M.V."/>
            <person name="Foulon E."/>
            <person name="Grimwood J."/>
            <person name="Gundlach H."/>
            <person name="Henrissat B."/>
            <person name="Napoli C."/>
            <person name="McDonald S.M."/>
            <person name="Parker M.S."/>
            <person name="Rombauts S."/>
            <person name="Salamov A."/>
            <person name="Von Dassow P."/>
            <person name="Badger J.H."/>
            <person name="Coutinho P.M."/>
            <person name="Demir E."/>
            <person name="Dubchak I."/>
            <person name="Gentemann C."/>
            <person name="Eikrem W."/>
            <person name="Gready J.E."/>
            <person name="John U."/>
            <person name="Lanier W."/>
            <person name="Lindquist E.A."/>
            <person name="Lucas S."/>
            <person name="Mayer K.F."/>
            <person name="Moreau H."/>
            <person name="Not F."/>
            <person name="Otillar R."/>
            <person name="Panaud O."/>
            <person name="Pangilinan J."/>
            <person name="Paulsen I."/>
            <person name="Piegu B."/>
            <person name="Poliakov A."/>
            <person name="Robbens S."/>
            <person name="Schmutz J."/>
            <person name="Toulza E."/>
            <person name="Wyss T."/>
            <person name="Zelensky A."/>
            <person name="Zhou K."/>
            <person name="Armbrust E.V."/>
            <person name="Bhattacharya D."/>
            <person name="Goodenough U.W."/>
            <person name="Van de Peer Y."/>
            <person name="Grigoriev I.V."/>
        </authorList>
    </citation>
    <scope>NUCLEOTIDE SEQUENCE [LARGE SCALE GENOMIC DNA]</scope>
    <source>
        <strain evidence="3 4">CCMP1545</strain>
    </source>
</reference>
<evidence type="ECO:0000313" key="3">
    <source>
        <dbReference type="EMBL" id="EEH51150.1"/>
    </source>
</evidence>
<organism evidence="4">
    <name type="scientific">Micromonas pusilla (strain CCMP1545)</name>
    <name type="common">Picoplanktonic green alga</name>
    <dbReference type="NCBI Taxonomy" id="564608"/>
    <lineage>
        <taxon>Eukaryota</taxon>
        <taxon>Viridiplantae</taxon>
        <taxon>Chlorophyta</taxon>
        <taxon>Mamiellophyceae</taxon>
        <taxon>Mamiellales</taxon>
        <taxon>Mamiellaceae</taxon>
        <taxon>Micromonas</taxon>
    </lineage>
</organism>
<dbReference type="InterPro" id="IPR037386">
    <property type="entry name" value="CCDC40"/>
</dbReference>
<feature type="coiled-coil region" evidence="1">
    <location>
        <begin position="46"/>
        <end position="112"/>
    </location>
</feature>
<evidence type="ECO:0000256" key="2">
    <source>
        <dbReference type="SAM" id="MobiDB-lite"/>
    </source>
</evidence>
<dbReference type="AlphaFoldDB" id="C1N9Y7"/>
<dbReference type="KEGG" id="mpp:MICPUCDRAFT_54691"/>
<dbReference type="Proteomes" id="UP000001876">
    <property type="component" value="Unassembled WGS sequence"/>
</dbReference>
<keyword evidence="1" id="KW-0175">Coiled coil</keyword>
<dbReference type="RefSeq" id="XP_003064816.1">
    <property type="nucleotide sequence ID" value="XM_003064770.1"/>
</dbReference>
<feature type="region of interest" description="Disordered" evidence="2">
    <location>
        <begin position="1"/>
        <end position="43"/>
    </location>
</feature>
<feature type="compositionally biased region" description="Acidic residues" evidence="2">
    <location>
        <begin position="21"/>
        <end position="31"/>
    </location>
</feature>
<dbReference type="OrthoDB" id="188741at2759"/>
<name>C1N9Y7_MICPC</name>
<dbReference type="PANTHER" id="PTHR16275">
    <property type="entry name" value="COILED-COIL DOMAIN-CONTAINING PROTEIN 40"/>
    <property type="match status" value="1"/>
</dbReference>
<proteinExistence type="predicted"/>
<keyword evidence="4" id="KW-1185">Reference proteome</keyword>
<evidence type="ECO:0000256" key="1">
    <source>
        <dbReference type="SAM" id="Coils"/>
    </source>
</evidence>
<gene>
    <name evidence="3" type="ORF">MICPUCDRAFT_54691</name>
</gene>
<sequence>MSTPRGGTPSGGGSSSNDARTDDDDDDDDDALAGLPPDHPLLERAQRALRAQLLDSKRELEEKIKEKGDELNKEKRRREQIGVELYTTQQQLAKLQTNLDKTHDAHAALEATREQSEARSFLHRSPYDRVGVVDAVS</sequence>
<dbReference type="STRING" id="564608.C1N9Y7"/>
<protein>
    <submittedName>
        <fullName evidence="3">Predicted protein</fullName>
    </submittedName>
</protein>
<dbReference type="GeneID" id="9690257"/>